<sequence>MMQNIAMTLLNLGAVQFRPENPYTWSSGIKSPIYCDNRLLMSDVDGRKQTTAALEGAIKELGHIDVIAGTATAGIPHAAWVADRMELPMIYVRSSSKKHGKQNLIEGQLHRGQKVVIVEDLLSTGGSAIAAAKAVEEAGGEVVAIVAIVTYDLPILAERKKNLPYQVLALTHFDTIVQKAVERADLTEKQAKEVLAWKASLQMEANREEIFSS</sequence>
<dbReference type="GO" id="GO:0019856">
    <property type="term" value="P:pyrimidine nucleobase biosynthetic process"/>
    <property type="evidence" value="ECO:0007669"/>
    <property type="project" value="TreeGrafter"/>
</dbReference>
<feature type="binding site" evidence="6">
    <location>
        <position position="123"/>
    </location>
    <ligand>
        <name>orotate</name>
        <dbReference type="ChEBI" id="CHEBI:30839"/>
    </ligand>
</feature>
<dbReference type="GO" id="GO:0000287">
    <property type="term" value="F:magnesium ion binding"/>
    <property type="evidence" value="ECO:0007669"/>
    <property type="project" value="UniProtKB-UniRule"/>
</dbReference>
<dbReference type="Gene3D" id="3.40.50.2020">
    <property type="match status" value="1"/>
</dbReference>
<evidence type="ECO:0000256" key="1">
    <source>
        <dbReference type="ARBA" id="ARBA00004889"/>
    </source>
</evidence>
<dbReference type="NCBIfam" id="TIGR00336">
    <property type="entry name" value="pyrE"/>
    <property type="match status" value="1"/>
</dbReference>
<dbReference type="UniPathway" id="UPA00070">
    <property type="reaction ID" value="UER00119"/>
</dbReference>
<protein>
    <recommendedName>
        <fullName evidence="2 6">Orotate phosphoribosyltransferase</fullName>
        <shortName evidence="6">OPRT</shortName>
        <shortName evidence="6">OPRTase</shortName>
        <ecNumber evidence="2 6">2.4.2.10</ecNumber>
    </recommendedName>
</protein>
<comment type="similarity">
    <text evidence="6">Belongs to the purine/pyrimidine phosphoribosyltransferase family. PyrE subfamily.</text>
</comment>
<dbReference type="PANTHER" id="PTHR19278">
    <property type="entry name" value="OROTATE PHOSPHORIBOSYLTRANSFERASE"/>
    <property type="match status" value="1"/>
</dbReference>
<evidence type="ECO:0000256" key="4">
    <source>
        <dbReference type="ARBA" id="ARBA00022679"/>
    </source>
</evidence>
<proteinExistence type="inferred from homology"/>
<comment type="cofactor">
    <cofactor evidence="6">
        <name>Mg(2+)</name>
        <dbReference type="ChEBI" id="CHEBI:18420"/>
    </cofactor>
</comment>
<evidence type="ECO:0000256" key="3">
    <source>
        <dbReference type="ARBA" id="ARBA00022676"/>
    </source>
</evidence>
<keyword evidence="6" id="KW-0460">Magnesium</keyword>
<comment type="caution">
    <text evidence="6">Lacks conserved residue(s) required for the propagation of feature annotation.</text>
</comment>
<comment type="pathway">
    <text evidence="1 6">Pyrimidine metabolism; UMP biosynthesis via de novo pathway; UMP from orotate: step 1/2.</text>
</comment>
<keyword evidence="9" id="KW-1185">Reference proteome</keyword>
<evidence type="ECO:0000256" key="6">
    <source>
        <dbReference type="HAMAP-Rule" id="MF_01208"/>
    </source>
</evidence>
<dbReference type="AlphaFoldDB" id="A0A859FKC1"/>
<gene>
    <name evidence="6 8" type="primary">pyrE</name>
    <name evidence="8" type="ORF">FLK61_32910</name>
</gene>
<dbReference type="InterPro" id="IPR023031">
    <property type="entry name" value="OPRT"/>
</dbReference>
<keyword evidence="5 6" id="KW-0665">Pyrimidine biosynthesis</keyword>
<dbReference type="PANTHER" id="PTHR19278:SF9">
    <property type="entry name" value="URIDINE 5'-MONOPHOSPHATE SYNTHASE"/>
    <property type="match status" value="1"/>
</dbReference>
<keyword evidence="4 6" id="KW-0808">Transferase</keyword>
<evidence type="ECO:0000256" key="2">
    <source>
        <dbReference type="ARBA" id="ARBA00011971"/>
    </source>
</evidence>
<dbReference type="Proteomes" id="UP000318138">
    <property type="component" value="Chromosome"/>
</dbReference>
<evidence type="ECO:0000259" key="7">
    <source>
        <dbReference type="Pfam" id="PF00156"/>
    </source>
</evidence>
<dbReference type="HAMAP" id="MF_01208">
    <property type="entry name" value="PyrE"/>
    <property type="match status" value="1"/>
</dbReference>
<dbReference type="InterPro" id="IPR004467">
    <property type="entry name" value="Or_phspho_trans_dom"/>
</dbReference>
<dbReference type="EC" id="2.4.2.10" evidence="2 6"/>
<evidence type="ECO:0000313" key="9">
    <source>
        <dbReference type="Proteomes" id="UP000318138"/>
    </source>
</evidence>
<dbReference type="CDD" id="cd06223">
    <property type="entry name" value="PRTases_typeI"/>
    <property type="match status" value="1"/>
</dbReference>
<comment type="subunit">
    <text evidence="6">Homodimer.</text>
</comment>
<dbReference type="InterPro" id="IPR000836">
    <property type="entry name" value="PRTase_dom"/>
</dbReference>
<evidence type="ECO:0000313" key="8">
    <source>
        <dbReference type="EMBL" id="QKS73255.1"/>
    </source>
</evidence>
<feature type="binding site" description="in other chain" evidence="6">
    <location>
        <begin position="119"/>
        <end position="127"/>
    </location>
    <ligand>
        <name>5-phospho-alpha-D-ribose 1-diphosphate</name>
        <dbReference type="ChEBI" id="CHEBI:58017"/>
        <note>ligand shared between dimeric partners</note>
    </ligand>
</feature>
<dbReference type="GO" id="GO:0044205">
    <property type="term" value="P:'de novo' UMP biosynthetic process"/>
    <property type="evidence" value="ECO:0007669"/>
    <property type="project" value="UniProtKB-UniRule"/>
</dbReference>
<comment type="function">
    <text evidence="6">Catalyzes the transfer of a ribosyl phosphate group from 5-phosphoribose 1-diphosphate to orotate, leading to the formation of orotidine monophosphate (OMP).</text>
</comment>
<evidence type="ECO:0000256" key="5">
    <source>
        <dbReference type="ARBA" id="ARBA00022975"/>
    </source>
</evidence>
<accession>A0A859FKC1</accession>
<feature type="binding site" evidence="6">
    <location>
        <position position="93"/>
    </location>
    <ligand>
        <name>5-phospho-alpha-D-ribose 1-diphosphate</name>
        <dbReference type="ChEBI" id="CHEBI:58017"/>
        <note>ligand shared between dimeric partners</note>
    </ligand>
</feature>
<dbReference type="SUPFAM" id="SSF53271">
    <property type="entry name" value="PRTase-like"/>
    <property type="match status" value="1"/>
</dbReference>
<dbReference type="KEGG" id="psua:FLK61_32910"/>
<dbReference type="EMBL" id="CP041372">
    <property type="protein sequence ID" value="QKS73255.1"/>
    <property type="molecule type" value="Genomic_DNA"/>
</dbReference>
<dbReference type="GO" id="GO:0004588">
    <property type="term" value="F:orotate phosphoribosyltransferase activity"/>
    <property type="evidence" value="ECO:0007669"/>
    <property type="project" value="UniProtKB-UniRule"/>
</dbReference>
<dbReference type="Pfam" id="PF00156">
    <property type="entry name" value="Pribosyltran"/>
    <property type="match status" value="1"/>
</dbReference>
<feature type="binding site" evidence="6">
    <location>
        <position position="97"/>
    </location>
    <ligand>
        <name>5-phospho-alpha-D-ribose 1-diphosphate</name>
        <dbReference type="ChEBI" id="CHEBI:58017"/>
        <note>ligand shared between dimeric partners</note>
    </ligand>
</feature>
<feature type="binding site" evidence="6">
    <location>
        <position position="99"/>
    </location>
    <ligand>
        <name>5-phospho-alpha-D-ribose 1-diphosphate</name>
        <dbReference type="ChEBI" id="CHEBI:58017"/>
        <note>ligand shared between dimeric partners</note>
    </ligand>
</feature>
<comment type="catalytic activity">
    <reaction evidence="6">
        <text>orotidine 5'-phosphate + diphosphate = orotate + 5-phospho-alpha-D-ribose 1-diphosphate</text>
        <dbReference type="Rhea" id="RHEA:10380"/>
        <dbReference type="ChEBI" id="CHEBI:30839"/>
        <dbReference type="ChEBI" id="CHEBI:33019"/>
        <dbReference type="ChEBI" id="CHEBI:57538"/>
        <dbReference type="ChEBI" id="CHEBI:58017"/>
        <dbReference type="EC" id="2.4.2.10"/>
    </reaction>
</comment>
<organism evidence="8 9">
    <name type="scientific">Paenalkalicoccus suaedae</name>
    <dbReference type="NCBI Taxonomy" id="2592382"/>
    <lineage>
        <taxon>Bacteria</taxon>
        <taxon>Bacillati</taxon>
        <taxon>Bacillota</taxon>
        <taxon>Bacilli</taxon>
        <taxon>Bacillales</taxon>
        <taxon>Bacillaceae</taxon>
        <taxon>Paenalkalicoccus</taxon>
    </lineage>
</organism>
<reference evidence="9" key="1">
    <citation type="submission" date="2019-07" db="EMBL/GenBank/DDBJ databases">
        <title>Bacillus alkalisoli sp. nov. isolated from saline soil.</title>
        <authorList>
            <person name="Sun J.-Q."/>
            <person name="Xu L."/>
        </authorList>
    </citation>
    <scope>NUCLEOTIDE SEQUENCE [LARGE SCALE GENOMIC DNA]</scope>
    <source>
        <strain evidence="9">M4U3P1</strain>
    </source>
</reference>
<keyword evidence="3 6" id="KW-0328">Glycosyltransferase</keyword>
<dbReference type="InterPro" id="IPR029057">
    <property type="entry name" value="PRTase-like"/>
</dbReference>
<feature type="domain" description="Phosphoribosyltransferase" evidence="7">
    <location>
        <begin position="62"/>
        <end position="176"/>
    </location>
</feature>
<name>A0A859FKC1_9BACI</name>